<evidence type="ECO:0008006" key="4">
    <source>
        <dbReference type="Google" id="ProtNLM"/>
    </source>
</evidence>
<comment type="caution">
    <text evidence="2">The sequence shown here is derived from an EMBL/GenBank/DDBJ whole genome shotgun (WGS) entry which is preliminary data.</text>
</comment>
<proteinExistence type="predicted"/>
<name>A0A395M1L4_9BACT</name>
<feature type="transmembrane region" description="Helical" evidence="1">
    <location>
        <begin position="125"/>
        <end position="145"/>
    </location>
</feature>
<organism evidence="2 3">
    <name type="scientific">Candidatus Thermochlorobacter aerophilus</name>
    <dbReference type="NCBI Taxonomy" id="1868324"/>
    <lineage>
        <taxon>Bacteria</taxon>
        <taxon>Pseudomonadati</taxon>
        <taxon>Chlorobiota</taxon>
        <taxon>Chlorobiia</taxon>
        <taxon>Chlorobiales</taxon>
        <taxon>Candidatus Thermochlorobacteriaceae</taxon>
        <taxon>Candidatus Thermochlorobacter</taxon>
    </lineage>
</organism>
<gene>
    <name evidence="2" type="ORF">D0433_04455</name>
</gene>
<dbReference type="Proteomes" id="UP000266389">
    <property type="component" value="Unassembled WGS sequence"/>
</dbReference>
<evidence type="ECO:0000313" key="3">
    <source>
        <dbReference type="Proteomes" id="UP000266389"/>
    </source>
</evidence>
<reference evidence="2 3" key="1">
    <citation type="journal article" date="2011" name="ISME J.">
        <title>Community ecology of hot spring cyanobacterial mats: predominant populations and their functional potential.</title>
        <authorList>
            <person name="Klatt C.G."/>
            <person name="Wood J.M."/>
            <person name="Rusch D.B."/>
            <person name="Bateson M.M."/>
            <person name="Hamamura N."/>
            <person name="Heidelberg J.F."/>
            <person name="Grossman A.R."/>
            <person name="Bhaya D."/>
            <person name="Cohan F.M."/>
            <person name="Kuhl M."/>
            <person name="Bryant D.A."/>
            <person name="Ward D.M."/>
        </authorList>
    </citation>
    <scope>NUCLEOTIDE SEQUENCE [LARGE SCALE GENOMIC DNA]</scope>
    <source>
        <strain evidence="2">OS</strain>
    </source>
</reference>
<feature type="transmembrane region" description="Helical" evidence="1">
    <location>
        <begin position="53"/>
        <end position="78"/>
    </location>
</feature>
<keyword evidence="1" id="KW-0812">Transmembrane</keyword>
<dbReference type="EMBL" id="PHFL01000030">
    <property type="protein sequence ID" value="RFM24657.1"/>
    <property type="molecule type" value="Genomic_DNA"/>
</dbReference>
<evidence type="ECO:0000256" key="1">
    <source>
        <dbReference type="SAM" id="Phobius"/>
    </source>
</evidence>
<evidence type="ECO:0000313" key="2">
    <source>
        <dbReference type="EMBL" id="RFM24657.1"/>
    </source>
</evidence>
<feature type="transmembrane region" description="Helical" evidence="1">
    <location>
        <begin position="84"/>
        <end position="104"/>
    </location>
</feature>
<feature type="transmembrane region" description="Helical" evidence="1">
    <location>
        <begin position="157"/>
        <end position="175"/>
    </location>
</feature>
<dbReference type="AlphaFoldDB" id="A0A395M1L4"/>
<keyword evidence="1" id="KW-1133">Transmembrane helix</keyword>
<keyword evidence="1" id="KW-0472">Membrane</keyword>
<sequence>MWLNFEPLTLESALMLYSVSIVGVVAVLVAKAKPSWKAFRENWQEIRAEVMTYGRYAFVGYFIGQACGNLDTMFLGTFFNSTAVGVYAVALFYVAPISAFADAYTAVAFKRLAQETLMPKKIYQVNMIGLLGLAGVYVVLGVPLFKIIFPKYADDAFLIYPLTLAMVILGLSKPYKCFFSCQRRRKSLSACDPNLCSNLCYKLPLGDSAVFRNRCGDCGDCIIKRELHRASLFLPSIGHQSQNR</sequence>
<protein>
    <recommendedName>
        <fullName evidence="4">Polysaccharide biosynthesis protein C-terminal domain-containing protein</fullName>
    </recommendedName>
</protein>
<accession>A0A395M1L4</accession>
<feature type="transmembrane region" description="Helical" evidence="1">
    <location>
        <begin position="12"/>
        <end position="32"/>
    </location>
</feature>